<proteinExistence type="predicted"/>
<name>A0A8S5R6E3_9CAUD</name>
<organism evidence="1">
    <name type="scientific">Myoviridae sp. ctBoB21</name>
    <dbReference type="NCBI Taxonomy" id="2827287"/>
    <lineage>
        <taxon>Viruses</taxon>
        <taxon>Duplodnaviria</taxon>
        <taxon>Heunggongvirae</taxon>
        <taxon>Uroviricota</taxon>
        <taxon>Caudoviricetes</taxon>
    </lineage>
</organism>
<sequence>MGKIKVGTRVYCDIHSQSKEHVVTHVSEERGFAGIDNEYWWPIDQCFPCDEVTLPKKRS</sequence>
<accession>A0A8S5R6E3</accession>
<dbReference type="EMBL" id="BK015822">
    <property type="protein sequence ID" value="DAE26699.1"/>
    <property type="molecule type" value="Genomic_DNA"/>
</dbReference>
<evidence type="ECO:0000313" key="1">
    <source>
        <dbReference type="EMBL" id="DAE26699.1"/>
    </source>
</evidence>
<reference evidence="1" key="1">
    <citation type="journal article" date="2021" name="Proc. Natl. Acad. Sci. U.S.A.">
        <title>A Catalog of Tens of Thousands of Viruses from Human Metagenomes Reveals Hidden Associations with Chronic Diseases.</title>
        <authorList>
            <person name="Tisza M.J."/>
            <person name="Buck C.B."/>
        </authorList>
    </citation>
    <scope>NUCLEOTIDE SEQUENCE</scope>
    <source>
        <strain evidence="1">CtBoB21</strain>
    </source>
</reference>
<protein>
    <submittedName>
        <fullName evidence="1">Uncharacterized protein</fullName>
    </submittedName>
</protein>